<dbReference type="Pfam" id="PF01370">
    <property type="entry name" value="Epimerase"/>
    <property type="match status" value="1"/>
</dbReference>
<dbReference type="InterPro" id="IPR001509">
    <property type="entry name" value="Epimerase_deHydtase"/>
</dbReference>
<dbReference type="AlphaFoldDB" id="A0A6C0JYE3"/>
<dbReference type="Gene3D" id="3.40.50.720">
    <property type="entry name" value="NAD(P)-binding Rossmann-like Domain"/>
    <property type="match status" value="1"/>
</dbReference>
<dbReference type="InterPro" id="IPR036291">
    <property type="entry name" value="NAD(P)-bd_dom_sf"/>
</dbReference>
<evidence type="ECO:0000313" key="3">
    <source>
        <dbReference type="EMBL" id="QHU08898.1"/>
    </source>
</evidence>
<dbReference type="EMBL" id="MN740699">
    <property type="protein sequence ID" value="QHU08898.1"/>
    <property type="molecule type" value="Genomic_DNA"/>
</dbReference>
<proteinExistence type="inferred from homology"/>
<name>A0A6C0JYE3_9ZZZZ</name>
<reference evidence="3" key="1">
    <citation type="journal article" date="2020" name="Nature">
        <title>Giant virus diversity and host interactions through global metagenomics.</title>
        <authorList>
            <person name="Schulz F."/>
            <person name="Roux S."/>
            <person name="Paez-Espino D."/>
            <person name="Jungbluth S."/>
            <person name="Walsh D.A."/>
            <person name="Denef V.J."/>
            <person name="McMahon K.D."/>
            <person name="Konstantinidis K.T."/>
            <person name="Eloe-Fadrosh E.A."/>
            <person name="Kyrpides N.C."/>
            <person name="Woyke T."/>
        </authorList>
    </citation>
    <scope>NUCLEOTIDE SEQUENCE</scope>
    <source>
        <strain evidence="3">GVMAG-S-1064190-84</strain>
    </source>
</reference>
<comment type="similarity">
    <text evidence="1">Belongs to the NAD(P)-dependent epimerase/dehydratase family.</text>
</comment>
<accession>A0A6C0JYE3</accession>
<organism evidence="3">
    <name type="scientific">viral metagenome</name>
    <dbReference type="NCBI Taxonomy" id="1070528"/>
    <lineage>
        <taxon>unclassified sequences</taxon>
        <taxon>metagenomes</taxon>
        <taxon>organismal metagenomes</taxon>
    </lineage>
</organism>
<protein>
    <recommendedName>
        <fullName evidence="2">NAD-dependent epimerase/dehydratase domain-containing protein</fullName>
    </recommendedName>
</protein>
<dbReference type="SUPFAM" id="SSF51735">
    <property type="entry name" value="NAD(P)-binding Rossmann-fold domains"/>
    <property type="match status" value="1"/>
</dbReference>
<dbReference type="Gene3D" id="3.90.25.10">
    <property type="entry name" value="UDP-galactose 4-epimerase, domain 1"/>
    <property type="match status" value="1"/>
</dbReference>
<sequence length="300" mass="33231">MKILVTGGGGFIGSNLVDCLIAKNYDVVVVDNLSSAYVSKSNFNSDAKYVFCDIADYKSTRKLYDGVSYVYHLAAESRIQPSINNPLLAVKTNTMGTATVLQCAREANVERVVYSSTSAVYGLKNKLPSNENMIDDCLNPYSVSKLSGEKLCQMYSRLFGVDTVIFRYFNVYGNREPISGQYASVIGIFLNQLKKGMSLTIVGDGKQRRDFVNVNDIVHANILAMDSKIKSFGEIYNVGTGVNYSVKELADMISTNQIHVESRPGEATETLADTTKLERVFNWKPTIQLTDYIDSTKELT</sequence>
<feature type="domain" description="NAD-dependent epimerase/dehydratase" evidence="2">
    <location>
        <begin position="3"/>
        <end position="239"/>
    </location>
</feature>
<evidence type="ECO:0000259" key="2">
    <source>
        <dbReference type="Pfam" id="PF01370"/>
    </source>
</evidence>
<evidence type="ECO:0000256" key="1">
    <source>
        <dbReference type="ARBA" id="ARBA00007637"/>
    </source>
</evidence>
<dbReference type="PANTHER" id="PTHR43000">
    <property type="entry name" value="DTDP-D-GLUCOSE 4,6-DEHYDRATASE-RELATED"/>
    <property type="match status" value="1"/>
</dbReference>